<dbReference type="SUPFAM" id="SSF102405">
    <property type="entry name" value="MCP/YpsA-like"/>
    <property type="match status" value="1"/>
</dbReference>
<evidence type="ECO:0000313" key="4">
    <source>
        <dbReference type="Proteomes" id="UP000194154"/>
    </source>
</evidence>
<dbReference type="EMBL" id="CP021059">
    <property type="protein sequence ID" value="ARQ06721.1"/>
    <property type="molecule type" value="Genomic_DNA"/>
</dbReference>
<dbReference type="RefSeq" id="WP_086042374.1">
    <property type="nucleotide sequence ID" value="NZ_CP073808.1"/>
</dbReference>
<dbReference type="InterPro" id="IPR003488">
    <property type="entry name" value="DprA"/>
</dbReference>
<dbReference type="Gene3D" id="3.40.50.450">
    <property type="match status" value="1"/>
</dbReference>
<dbReference type="PANTHER" id="PTHR43022">
    <property type="entry name" value="PROTEIN SMF"/>
    <property type="match status" value="1"/>
</dbReference>
<gene>
    <name evidence="3" type="ORF">MCCS_10740</name>
</gene>
<dbReference type="STRING" id="1855823.MCCS_10740"/>
<dbReference type="GO" id="GO:0009294">
    <property type="term" value="P:DNA-mediated transformation"/>
    <property type="evidence" value="ECO:0007669"/>
    <property type="project" value="InterPro"/>
</dbReference>
<protein>
    <recommendedName>
        <fullName evidence="2">Smf/DprA SLOG domain-containing protein</fullName>
    </recommendedName>
</protein>
<evidence type="ECO:0000259" key="2">
    <source>
        <dbReference type="Pfam" id="PF02481"/>
    </source>
</evidence>
<dbReference type="OrthoDB" id="9785707at2"/>
<dbReference type="InterPro" id="IPR057666">
    <property type="entry name" value="DrpA_SLOG"/>
</dbReference>
<evidence type="ECO:0000313" key="3">
    <source>
        <dbReference type="EMBL" id="ARQ06721.1"/>
    </source>
</evidence>
<sequence length="295" mass="33623">MKRHHKLLKLIYAGFTTQELHKIYNVYHSFDLNMFQLKPILRQILNCNERTLDNKLTKFQNLKSSMLLEELESKEITPLYFDSETYPKILLEIYDYPFILFTKGNINILNYSNALAIVGSRDATNYTANALDQIVPELIKNNIFIVSGLAKGADNYAHLACNFYGGHTIGVLAYGHDFVYPAETALIRKLMEKNHIVISEYPPSTPIQKFRFPERNRIISGLAQGVLITEAKERSGSLITLDQGLEQDRNIYCLPGPINHELSSGCNKRIKEGAKLVQCAQDILEDYSFPDISKN</sequence>
<reference evidence="3 4" key="1">
    <citation type="journal article" date="2017" name="Int. J. Syst. Evol. Microbiol.">
        <title>Macrococcus canis sp. nov., a skin bacterium associated with infections in dogs.</title>
        <authorList>
            <person name="Gobeli Brawand S."/>
            <person name="Cotting K."/>
            <person name="Gomez-Sanz E."/>
            <person name="Collaud A."/>
            <person name="Thomann A."/>
            <person name="Brodard I."/>
            <person name="Rodriguez-Campos S."/>
            <person name="Strauss C."/>
            <person name="Perreten V."/>
        </authorList>
    </citation>
    <scope>NUCLEOTIDE SEQUENCE [LARGE SCALE GENOMIC DNA]</scope>
    <source>
        <strain evidence="3 4">KM45013</strain>
    </source>
</reference>
<dbReference type="Proteomes" id="UP000194154">
    <property type="component" value="Chromosome"/>
</dbReference>
<proteinExistence type="inferred from homology"/>
<dbReference type="PANTHER" id="PTHR43022:SF1">
    <property type="entry name" value="PROTEIN SMF"/>
    <property type="match status" value="1"/>
</dbReference>
<keyword evidence="4" id="KW-1185">Reference proteome</keyword>
<comment type="similarity">
    <text evidence="1">Belongs to the DprA/Smf family.</text>
</comment>
<name>A0A1W7AAV1_9STAP</name>
<feature type="domain" description="Smf/DprA SLOG" evidence="2">
    <location>
        <begin position="80"/>
        <end position="287"/>
    </location>
</feature>
<dbReference type="NCBIfam" id="TIGR00732">
    <property type="entry name" value="dprA"/>
    <property type="match status" value="1"/>
</dbReference>
<organism evidence="3 4">
    <name type="scientific">Macrococcoides canis</name>
    <dbReference type="NCBI Taxonomy" id="1855823"/>
    <lineage>
        <taxon>Bacteria</taxon>
        <taxon>Bacillati</taxon>
        <taxon>Bacillota</taxon>
        <taxon>Bacilli</taxon>
        <taxon>Bacillales</taxon>
        <taxon>Staphylococcaceae</taxon>
        <taxon>Macrococcoides</taxon>
    </lineage>
</organism>
<dbReference type="AlphaFoldDB" id="A0A1W7AAV1"/>
<evidence type="ECO:0000256" key="1">
    <source>
        <dbReference type="ARBA" id="ARBA00006525"/>
    </source>
</evidence>
<dbReference type="KEGG" id="mcak:MCCS_10740"/>
<dbReference type="Pfam" id="PF02481">
    <property type="entry name" value="DNA_processg_A"/>
    <property type="match status" value="1"/>
</dbReference>
<accession>A0A1W7AAV1</accession>